<sequence length="152" mass="17410">MVPSDVEDVLVHNKHRLLRLRDRLDQQAFYVDDVYRMVQENRLGDVHAHRAALREILTVRDYAAALAMTPITEREFEDLYDLLAFSARDPTLAPNSVVVKEACRVLAGLFCQGCAREDYYEGWVRKIRPVLARHPALTKALARHVLACLTKP</sequence>
<evidence type="ECO:0000313" key="1">
    <source>
        <dbReference type="EMBL" id="XBH23768.1"/>
    </source>
</evidence>
<name>A0AAU7E228_9POXV</name>
<reference evidence="1" key="1">
    <citation type="journal article" date="2024" name="Microbiome">
        <title>Substantial viral diversity in bats and rodents from East Africa: insights into evolution, recombination, and cocirculation.</title>
        <authorList>
            <person name="Wang D."/>
            <person name="Yang X."/>
            <person name="Ren Z."/>
            <person name="Hu B."/>
            <person name="Zhao H."/>
            <person name="Yang K."/>
            <person name="Shi P."/>
            <person name="Zhang Z."/>
            <person name="Feng Q."/>
            <person name="Nawenja C.V."/>
            <person name="Obanda V."/>
            <person name="Robert K."/>
            <person name="Nalikka B."/>
            <person name="Waruhiu C.N."/>
            <person name="Ochola G.O."/>
            <person name="Onyuok S.O."/>
            <person name="Ochieng H."/>
            <person name="Li B."/>
            <person name="Zhu Y."/>
            <person name="Si H."/>
            <person name="Yin J."/>
            <person name="Kristiansen K."/>
            <person name="Jin X."/>
            <person name="Xu X."/>
            <person name="Xiao M."/>
            <person name="Agwanda B."/>
            <person name="Ommeh S."/>
            <person name="Li J."/>
            <person name="Shi Z.L."/>
        </authorList>
    </citation>
    <scope>NUCLEOTIDE SEQUENCE</scope>
    <source>
        <strain evidence="1">1A/Uganda/UGR70/2019</strain>
    </source>
</reference>
<organism evidence="1">
    <name type="scientific">Rousettus bat poxvirus</name>
    <dbReference type="NCBI Taxonomy" id="3141933"/>
    <lineage>
        <taxon>Viruses</taxon>
        <taxon>Varidnaviria</taxon>
        <taxon>Bamfordvirae</taxon>
        <taxon>Nucleocytoviricota</taxon>
        <taxon>Pokkesviricetes</taxon>
        <taxon>Chitovirales</taxon>
        <taxon>Poxviridae</taxon>
    </lineage>
</organism>
<accession>A0AAU7E228</accession>
<dbReference type="EMBL" id="PP711852">
    <property type="protein sequence ID" value="XBH23768.1"/>
    <property type="molecule type" value="Genomic_DNA"/>
</dbReference>
<protein>
    <submittedName>
        <fullName evidence="1">Uncharacterized protein</fullName>
    </submittedName>
</protein>
<reference evidence="1" key="2">
    <citation type="submission" date="2024-02" db="EMBL/GenBank/DDBJ databases">
        <authorList>
            <person name="Hu B."/>
        </authorList>
    </citation>
    <scope>NUCLEOTIDE SEQUENCE</scope>
    <source>
        <strain evidence="1">1A/Uganda/UGR70/2019</strain>
    </source>
</reference>
<proteinExistence type="predicted"/>